<dbReference type="AlphaFoldDB" id="A0A3E2GWC6"/>
<accession>A0A3E2GWC6</accession>
<dbReference type="EMBL" id="NCSJ02000330">
    <property type="protein sequence ID" value="RFU25475.1"/>
    <property type="molecule type" value="Genomic_DNA"/>
</dbReference>
<evidence type="ECO:0000313" key="1">
    <source>
        <dbReference type="EMBL" id="RFU25475.1"/>
    </source>
</evidence>
<proteinExistence type="predicted"/>
<protein>
    <submittedName>
        <fullName evidence="1">Uncharacterized protein</fullName>
    </submittedName>
</protein>
<organism evidence="1 2">
    <name type="scientific">Scytalidium lignicola</name>
    <name type="common">Hyphomycete</name>
    <dbReference type="NCBI Taxonomy" id="5539"/>
    <lineage>
        <taxon>Eukaryota</taxon>
        <taxon>Fungi</taxon>
        <taxon>Dikarya</taxon>
        <taxon>Ascomycota</taxon>
        <taxon>Pezizomycotina</taxon>
        <taxon>Leotiomycetes</taxon>
        <taxon>Leotiomycetes incertae sedis</taxon>
        <taxon>Scytalidium</taxon>
    </lineage>
</organism>
<feature type="non-terminal residue" evidence="1">
    <location>
        <position position="116"/>
    </location>
</feature>
<sequence>MTTHPMGPGSFKFVKIRQENIHIQGYQPCLEPAVASSLPYSVAPAEATVLVLDPQTGGYKEVMEYLKVSSIPVVATVPAPSPLLPYYHDIRSNIMKGGGLDSTPVCCAFDELTAHY</sequence>
<dbReference type="Proteomes" id="UP000258309">
    <property type="component" value="Unassembled WGS sequence"/>
</dbReference>
<reference evidence="1 2" key="1">
    <citation type="submission" date="2018-05" db="EMBL/GenBank/DDBJ databases">
        <title>Draft genome sequence of Scytalidium lignicola DSM 105466, a ubiquitous saprotrophic fungus.</title>
        <authorList>
            <person name="Buettner E."/>
            <person name="Gebauer A.M."/>
            <person name="Hofrichter M."/>
            <person name="Liers C."/>
            <person name="Kellner H."/>
        </authorList>
    </citation>
    <scope>NUCLEOTIDE SEQUENCE [LARGE SCALE GENOMIC DNA]</scope>
    <source>
        <strain evidence="1 2">DSM 105466</strain>
    </source>
</reference>
<keyword evidence="2" id="KW-1185">Reference proteome</keyword>
<feature type="non-terminal residue" evidence="1">
    <location>
        <position position="1"/>
    </location>
</feature>
<evidence type="ECO:0000313" key="2">
    <source>
        <dbReference type="Proteomes" id="UP000258309"/>
    </source>
</evidence>
<comment type="caution">
    <text evidence="1">The sequence shown here is derived from an EMBL/GenBank/DDBJ whole genome shotgun (WGS) entry which is preliminary data.</text>
</comment>
<gene>
    <name evidence="1" type="ORF">B7463_g10859</name>
</gene>
<name>A0A3E2GWC6_SCYLI</name>